<organism evidence="3 4">
    <name type="scientific">Rhodofomes roseus</name>
    <dbReference type="NCBI Taxonomy" id="34475"/>
    <lineage>
        <taxon>Eukaryota</taxon>
        <taxon>Fungi</taxon>
        <taxon>Dikarya</taxon>
        <taxon>Basidiomycota</taxon>
        <taxon>Agaricomycotina</taxon>
        <taxon>Agaricomycetes</taxon>
        <taxon>Polyporales</taxon>
        <taxon>Rhodofomes</taxon>
    </lineage>
</organism>
<dbReference type="InterPro" id="IPR050452">
    <property type="entry name" value="Metacaspase"/>
</dbReference>
<dbReference type="PANTHER" id="PTHR48104">
    <property type="entry name" value="METACASPASE-4"/>
    <property type="match status" value="1"/>
</dbReference>
<evidence type="ECO:0000313" key="3">
    <source>
        <dbReference type="EMBL" id="TFY62647.1"/>
    </source>
</evidence>
<dbReference type="InterPro" id="IPR011600">
    <property type="entry name" value="Pept_C14_caspase"/>
</dbReference>
<comment type="caution">
    <text evidence="3">The sequence shown here is derived from an EMBL/GenBank/DDBJ whole genome shotgun (WGS) entry which is preliminary data.</text>
</comment>
<dbReference type="GO" id="GO:0005737">
    <property type="term" value="C:cytoplasm"/>
    <property type="evidence" value="ECO:0007669"/>
    <property type="project" value="TreeGrafter"/>
</dbReference>
<evidence type="ECO:0000313" key="4">
    <source>
        <dbReference type="Proteomes" id="UP000298390"/>
    </source>
</evidence>
<dbReference type="GO" id="GO:0006508">
    <property type="term" value="P:proteolysis"/>
    <property type="evidence" value="ECO:0007669"/>
    <property type="project" value="InterPro"/>
</dbReference>
<evidence type="ECO:0000259" key="2">
    <source>
        <dbReference type="Pfam" id="PF00656"/>
    </source>
</evidence>
<dbReference type="AlphaFoldDB" id="A0A4Y9YM14"/>
<dbReference type="Gene3D" id="3.40.50.1460">
    <property type="match status" value="1"/>
</dbReference>
<feature type="domain" description="Peptidase C14 caspase" evidence="2">
    <location>
        <begin position="6"/>
        <end position="261"/>
    </location>
</feature>
<gene>
    <name evidence="3" type="ORF">EVJ58_g3735</name>
</gene>
<name>A0A4Y9YM14_9APHY</name>
<accession>A0A4Y9YM14</accession>
<protein>
    <recommendedName>
        <fullName evidence="2">Peptidase C14 caspase domain-containing protein</fullName>
    </recommendedName>
</protein>
<dbReference type="Proteomes" id="UP000298390">
    <property type="component" value="Unassembled WGS sequence"/>
</dbReference>
<dbReference type="GO" id="GO:0004197">
    <property type="term" value="F:cysteine-type endopeptidase activity"/>
    <property type="evidence" value="ECO:0007669"/>
    <property type="project" value="InterPro"/>
</dbReference>
<dbReference type="PANTHER" id="PTHR48104:SF30">
    <property type="entry name" value="METACASPASE-1"/>
    <property type="match status" value="1"/>
</dbReference>
<sequence>MATRVFAFIIGVDKYKSGRIWNLESCVDDAKSIKHWLTRDLHVPRDQICLLLDSDATKRRIEEKFTGHLINNPAIEPGDAILIYFAGHGSRVRSPAGWYQHGLGEVEVLCPYDHDTRAAEGRVAGISDRSLHAMIEDLCRTKGDNITLMLDTCFSPLRSYEGAGPKHVRYTATVKASPNDLLSGLWRSATKQPGQKNASRGFTGSSYASHVVLAACGSGWFACEGKSGGNFTHALMTLKERVALHKLTYDDLNTEISTLMVDHQSAVSLGRHTDRILFDGIPFVPDGRYISIDVYDDEKVRVEAGAIHGIMEGTEFSIHHHNHRGSLNPTLALYSAVEVFPTWCLAQCKSSAKSALAVRHGWARITRWNNRTPFRVHIRKSLFSLCRRFRLRHLIPSDAEQAVTKAGLNMLRVKTAYQADVSVQLRKRELVLERHDPVIASNARRVIRLPSRRTSGDVKIVDDAARFHLHLHRKNPENPLLDLVAMELYRLDASTWKRTSCNMIVDGTAELEDDEKSSIYAVVLHNYSDYDLWPYLAYMDASGYGINMVYHPNPSASKDPPLRKNSFMVIGETESEALSFSLAGGADVGAGFLKLFVSTTFTPMRFIEQGSLAAVPSNTPRGAGRPPFSSNPDAGTAEVWDSIVACVTVVRKVDKDC</sequence>
<reference evidence="3 4" key="1">
    <citation type="submission" date="2019-01" db="EMBL/GenBank/DDBJ databases">
        <title>Genome sequencing of the rare red list fungi Fomitopsis rosea.</title>
        <authorList>
            <person name="Buettner E."/>
            <person name="Kellner H."/>
        </authorList>
    </citation>
    <scope>NUCLEOTIDE SEQUENCE [LARGE SCALE GENOMIC DNA]</scope>
    <source>
        <strain evidence="3 4">DSM 105464</strain>
    </source>
</reference>
<comment type="similarity">
    <text evidence="1">Belongs to the peptidase C14B family.</text>
</comment>
<proteinExistence type="inferred from homology"/>
<dbReference type="EMBL" id="SEKV01000158">
    <property type="protein sequence ID" value="TFY62647.1"/>
    <property type="molecule type" value="Genomic_DNA"/>
</dbReference>
<dbReference type="Pfam" id="PF00656">
    <property type="entry name" value="Peptidase_C14"/>
    <property type="match status" value="1"/>
</dbReference>
<evidence type="ECO:0000256" key="1">
    <source>
        <dbReference type="ARBA" id="ARBA00009005"/>
    </source>
</evidence>